<dbReference type="AlphaFoldDB" id="A0AAC9D6X8"/>
<gene>
    <name evidence="2" type="ORF">BB050_03483</name>
</gene>
<dbReference type="RefSeq" id="WP_066034442.1">
    <property type="nucleotide sequence ID" value="NZ_CP016907.1"/>
</dbReference>
<dbReference type="Proteomes" id="UP000093276">
    <property type="component" value="Chromosome"/>
</dbReference>
<feature type="transmembrane region" description="Helical" evidence="1">
    <location>
        <begin position="6"/>
        <end position="27"/>
    </location>
</feature>
<dbReference type="EMBL" id="CP016907">
    <property type="protein sequence ID" value="AOC96572.1"/>
    <property type="molecule type" value="Genomic_DNA"/>
</dbReference>
<organism evidence="2 3">
    <name type="scientific">Flavobacterium anhuiense</name>
    <dbReference type="NCBI Taxonomy" id="459526"/>
    <lineage>
        <taxon>Bacteria</taxon>
        <taxon>Pseudomonadati</taxon>
        <taxon>Bacteroidota</taxon>
        <taxon>Flavobacteriia</taxon>
        <taxon>Flavobacteriales</taxon>
        <taxon>Flavobacteriaceae</taxon>
        <taxon>Flavobacterium</taxon>
    </lineage>
</organism>
<proteinExistence type="predicted"/>
<evidence type="ECO:0000313" key="2">
    <source>
        <dbReference type="EMBL" id="AOC96572.1"/>
    </source>
</evidence>
<name>A0AAC9D6X8_9FLAO</name>
<keyword evidence="1" id="KW-1133">Transmembrane helix</keyword>
<accession>A0AAC9D6X8</accession>
<protein>
    <submittedName>
        <fullName evidence="2">Uncharacterized protein</fullName>
    </submittedName>
</protein>
<keyword evidence="1" id="KW-0472">Membrane</keyword>
<sequence>MNNTKLDYINIFLAVILVAVIALYFATRFKNKEQDKMFWNAEIHSSLENPTAENSNIIQIIDATFYNTFNDSKSEIDSESKRVTSAKSDNSIFFKIWQEELLPDSLKLKYFSVDERKFYQLQTLVPYKKMKNLVTEKNVVPILILEILPKGKILLKIIPKENTEPQLLETFMAKEIAGKLDMLVYEESLGEKYNRFESIENITDYADLLQNQYKWSSKVEMEKHDVLASFYAYSFKDDRIELSEDANAAAIRSIPKIFYIYWEDKKKKKYNIQYELSPIEVLSAFRKLNEGVSSSDIQFIFKVYKNAYAECEMSKNGIIIPLKDLYPYKP</sequence>
<dbReference type="KEGG" id="fjg:BB050_03483"/>
<dbReference type="GeneID" id="32309353"/>
<reference evidence="2 3" key="1">
    <citation type="submission" date="2016-08" db="EMBL/GenBank/DDBJ databases">
        <title>Complete genome sequence of Flavobacterium johnsoniae strain GSE09, a volatile-producing biocontrol agent isolated from cucumber (Cucumis sativus).</title>
        <authorList>
            <person name="Jeong J.-J."/>
            <person name="Oh J.Y."/>
            <person name="Jim Y.J."/>
            <person name="Sang M.K."/>
            <person name="Kim K.D."/>
        </authorList>
    </citation>
    <scope>NUCLEOTIDE SEQUENCE [LARGE SCALE GENOMIC DNA]</scope>
    <source>
        <strain evidence="2 3">GSE09</strain>
    </source>
</reference>
<evidence type="ECO:0000313" key="3">
    <source>
        <dbReference type="Proteomes" id="UP000093276"/>
    </source>
</evidence>
<keyword evidence="1" id="KW-0812">Transmembrane</keyword>
<evidence type="ECO:0000256" key="1">
    <source>
        <dbReference type="SAM" id="Phobius"/>
    </source>
</evidence>